<dbReference type="GO" id="GO:0031902">
    <property type="term" value="C:late endosome membrane"/>
    <property type="evidence" value="ECO:0007669"/>
    <property type="project" value="TreeGrafter"/>
</dbReference>
<keyword evidence="8 10" id="KW-0472">Membrane</keyword>
<dbReference type="GO" id="GO:0005789">
    <property type="term" value="C:endoplasmic reticulum membrane"/>
    <property type="evidence" value="ECO:0007669"/>
    <property type="project" value="TreeGrafter"/>
</dbReference>
<feature type="coiled-coil region" evidence="9">
    <location>
        <begin position="34"/>
        <end position="61"/>
    </location>
</feature>
<name>G0WFS4_NAUDC</name>
<dbReference type="InterPro" id="IPR007705">
    <property type="entry name" value="Vesicle_trsprt_v-SNARE_N"/>
</dbReference>
<dbReference type="Pfam" id="PF12352">
    <property type="entry name" value="V-SNARE_C"/>
    <property type="match status" value="1"/>
</dbReference>
<dbReference type="InterPro" id="IPR010989">
    <property type="entry name" value="SNARE"/>
</dbReference>
<dbReference type="PANTHER" id="PTHR21230:SF26">
    <property type="entry name" value="VESICLE TRANSPORT THROUGH INTERACTION WITH T-SNARES HOMOLOG 1A"/>
    <property type="match status" value="1"/>
</dbReference>
<dbReference type="GO" id="GO:0012507">
    <property type="term" value="C:ER to Golgi transport vesicle membrane"/>
    <property type="evidence" value="ECO:0007669"/>
    <property type="project" value="TreeGrafter"/>
</dbReference>
<dbReference type="RefSeq" id="XP_003671878.1">
    <property type="nucleotide sequence ID" value="XM_003671830.1"/>
</dbReference>
<dbReference type="GO" id="GO:0005774">
    <property type="term" value="C:vacuolar membrane"/>
    <property type="evidence" value="ECO:0007669"/>
    <property type="project" value="EnsemblFungi"/>
</dbReference>
<proteinExistence type="inferred from homology"/>
<feature type="domain" description="T-SNARE coiled-coil homology" evidence="11">
    <location>
        <begin position="129"/>
        <end position="196"/>
    </location>
</feature>
<dbReference type="Gene3D" id="1.20.58.400">
    <property type="entry name" value="t-snare proteins"/>
    <property type="match status" value="1"/>
</dbReference>
<dbReference type="GO" id="GO:0007036">
    <property type="term" value="P:vacuolar calcium ion homeostasis"/>
    <property type="evidence" value="ECO:0007669"/>
    <property type="project" value="EnsemblFungi"/>
</dbReference>
<dbReference type="GO" id="GO:0006886">
    <property type="term" value="P:intracellular protein transport"/>
    <property type="evidence" value="ECO:0007669"/>
    <property type="project" value="InterPro"/>
</dbReference>
<dbReference type="CDD" id="cd15862">
    <property type="entry name" value="SNARE_Vti1"/>
    <property type="match status" value="1"/>
</dbReference>
<evidence type="ECO:0000256" key="4">
    <source>
        <dbReference type="ARBA" id="ARBA00022692"/>
    </source>
</evidence>
<dbReference type="GO" id="GO:0005484">
    <property type="term" value="F:SNAP receptor activity"/>
    <property type="evidence" value="ECO:0007669"/>
    <property type="project" value="EnsemblFungi"/>
</dbReference>
<dbReference type="SMART" id="SM00397">
    <property type="entry name" value="t_SNARE"/>
    <property type="match status" value="1"/>
</dbReference>
<dbReference type="GO" id="GO:0005829">
    <property type="term" value="C:cytosol"/>
    <property type="evidence" value="ECO:0007669"/>
    <property type="project" value="GOC"/>
</dbReference>
<dbReference type="AlphaFoldDB" id="G0WFS4"/>
<dbReference type="SUPFAM" id="SSF47661">
    <property type="entry name" value="t-snare proteins"/>
    <property type="match status" value="1"/>
</dbReference>
<dbReference type="Gene3D" id="1.20.5.110">
    <property type="match status" value="1"/>
</dbReference>
<dbReference type="GO" id="GO:0000149">
    <property type="term" value="F:SNARE binding"/>
    <property type="evidence" value="ECO:0007669"/>
    <property type="project" value="TreeGrafter"/>
</dbReference>
<evidence type="ECO:0000313" key="12">
    <source>
        <dbReference type="EMBL" id="CCD26635.1"/>
    </source>
</evidence>
<dbReference type="HOGENOM" id="CLU_075474_0_0_1"/>
<comment type="subcellular location">
    <subcellularLocation>
        <location evidence="1">Golgi apparatus membrane</location>
        <topology evidence="1">Single-pass type IV membrane protein</topology>
    </subcellularLocation>
</comment>
<accession>G0WFS4</accession>
<evidence type="ECO:0000259" key="11">
    <source>
        <dbReference type="SMART" id="SM00397"/>
    </source>
</evidence>
<keyword evidence="3" id="KW-0813">Transport</keyword>
<protein>
    <recommendedName>
        <fullName evidence="11">t-SNARE coiled-coil homology domain-containing protein</fullName>
    </recommendedName>
</protein>
<dbReference type="KEGG" id="ndi:NDAI_0I00660"/>
<dbReference type="STRING" id="1071378.G0WFS4"/>
<keyword evidence="13" id="KW-1185">Reference proteome</keyword>
<reference evidence="12 13" key="1">
    <citation type="journal article" date="2011" name="Proc. Natl. Acad. Sci. U.S.A.">
        <title>Evolutionary erosion of yeast sex chromosomes by mating-type switching accidents.</title>
        <authorList>
            <person name="Gordon J.L."/>
            <person name="Armisen D."/>
            <person name="Proux-Wera E."/>
            <person name="Oheigeartaigh S.S."/>
            <person name="Byrne K.P."/>
            <person name="Wolfe K.H."/>
        </authorList>
    </citation>
    <scope>NUCLEOTIDE SEQUENCE [LARGE SCALE GENOMIC DNA]</scope>
    <source>
        <strain evidence="13">ATCC 10597 / BCRC 20456 / CBS 421 / NBRC 0211 / NRRL Y-12639</strain>
    </source>
</reference>
<sequence length="228" mass="26103">MSSVLTSYETEFQTSFEQTINALKGAPAQQLPQRNSTLKQIEEQKDELLDLTDQMDIEINNSMSMNPNDRAIYKAKLRQYKKDIESQIKIPLQKLIDMKDRDLLFGDSLNNMNNNNNGMDGTTEEQRQQMLANHAILQKSGDKLKDASRLANETEGIGSQIMMDLRSQRETLENSRQTLFQADSYVDKSIRTLKVMSTRLIANKFISYAIIAVLILLILLVLFSKFRS</sequence>
<evidence type="ECO:0000256" key="2">
    <source>
        <dbReference type="ARBA" id="ARBA00006108"/>
    </source>
</evidence>
<organism evidence="12 13">
    <name type="scientific">Naumovozyma dairenensis (strain ATCC 10597 / BCRC 20456 / CBS 421 / NBRC 0211 / NRRL Y-12639)</name>
    <name type="common">Saccharomyces dairenensis</name>
    <dbReference type="NCBI Taxonomy" id="1071378"/>
    <lineage>
        <taxon>Eukaryota</taxon>
        <taxon>Fungi</taxon>
        <taxon>Dikarya</taxon>
        <taxon>Ascomycota</taxon>
        <taxon>Saccharomycotina</taxon>
        <taxon>Saccharomycetes</taxon>
        <taxon>Saccharomycetales</taxon>
        <taxon>Saccharomycetaceae</taxon>
        <taxon>Naumovozyma</taxon>
    </lineage>
</organism>
<comment type="similarity">
    <text evidence="2">Belongs to the VTI1 family.</text>
</comment>
<evidence type="ECO:0000256" key="1">
    <source>
        <dbReference type="ARBA" id="ARBA00004409"/>
    </source>
</evidence>
<evidence type="ECO:0000256" key="5">
    <source>
        <dbReference type="ARBA" id="ARBA00022927"/>
    </source>
</evidence>
<dbReference type="FunFam" id="1.20.5.110:FF:000002">
    <property type="entry name" value="Vesicle transport through interaction with t-SNAREsB"/>
    <property type="match status" value="1"/>
</dbReference>
<dbReference type="EMBL" id="HE580275">
    <property type="protein sequence ID" value="CCD26635.1"/>
    <property type="molecule type" value="Genomic_DNA"/>
</dbReference>
<dbReference type="InterPro" id="IPR038407">
    <property type="entry name" value="v-SNARE_N_sf"/>
</dbReference>
<dbReference type="OrthoDB" id="430637at2759"/>
<dbReference type="GO" id="GO:0048280">
    <property type="term" value="P:vesicle fusion with Golgi apparatus"/>
    <property type="evidence" value="ECO:0007669"/>
    <property type="project" value="TreeGrafter"/>
</dbReference>
<keyword evidence="4 10" id="KW-0812">Transmembrane</keyword>
<dbReference type="GO" id="GO:0006896">
    <property type="term" value="P:Golgi to vacuole transport"/>
    <property type="evidence" value="ECO:0007669"/>
    <property type="project" value="EnsemblFungi"/>
</dbReference>
<dbReference type="GO" id="GO:0031201">
    <property type="term" value="C:SNARE complex"/>
    <property type="evidence" value="ECO:0007669"/>
    <property type="project" value="EnsemblFungi"/>
</dbReference>
<dbReference type="GO" id="GO:0006891">
    <property type="term" value="P:intra-Golgi vesicle-mediated transport"/>
    <property type="evidence" value="ECO:0007669"/>
    <property type="project" value="EnsemblFungi"/>
</dbReference>
<dbReference type="GO" id="GO:0042144">
    <property type="term" value="P:vacuole fusion, non-autophagic"/>
    <property type="evidence" value="ECO:0007669"/>
    <property type="project" value="EnsemblFungi"/>
</dbReference>
<dbReference type="Proteomes" id="UP000000689">
    <property type="component" value="Chromosome 9"/>
</dbReference>
<evidence type="ECO:0000256" key="3">
    <source>
        <dbReference type="ARBA" id="ARBA00022448"/>
    </source>
</evidence>
<evidence type="ECO:0000256" key="9">
    <source>
        <dbReference type="SAM" id="Coils"/>
    </source>
</evidence>
<evidence type="ECO:0000256" key="8">
    <source>
        <dbReference type="ARBA" id="ARBA00023136"/>
    </source>
</evidence>
<dbReference type="SUPFAM" id="SSF58038">
    <property type="entry name" value="SNARE fusion complex"/>
    <property type="match status" value="1"/>
</dbReference>
<dbReference type="eggNOG" id="KOG1666">
    <property type="taxonomic scope" value="Eukaryota"/>
</dbReference>
<dbReference type="GeneID" id="11493489"/>
<dbReference type="Pfam" id="PF05008">
    <property type="entry name" value="V-SNARE"/>
    <property type="match status" value="1"/>
</dbReference>
<dbReference type="PANTHER" id="PTHR21230">
    <property type="entry name" value="VESICLE TRANSPORT V-SNARE PROTEIN VTI1-RELATED"/>
    <property type="match status" value="1"/>
</dbReference>
<evidence type="ECO:0000313" key="13">
    <source>
        <dbReference type="Proteomes" id="UP000000689"/>
    </source>
</evidence>
<dbReference type="GO" id="GO:0016236">
    <property type="term" value="P:macroautophagy"/>
    <property type="evidence" value="ECO:0007669"/>
    <property type="project" value="EnsemblFungi"/>
</dbReference>
<evidence type="ECO:0000256" key="10">
    <source>
        <dbReference type="SAM" id="Phobius"/>
    </source>
</evidence>
<evidence type="ECO:0000256" key="7">
    <source>
        <dbReference type="ARBA" id="ARBA00023054"/>
    </source>
</evidence>
<evidence type="ECO:0000256" key="6">
    <source>
        <dbReference type="ARBA" id="ARBA00022989"/>
    </source>
</evidence>
<dbReference type="GO" id="GO:0000139">
    <property type="term" value="C:Golgi membrane"/>
    <property type="evidence" value="ECO:0007669"/>
    <property type="project" value="UniProtKB-SubCell"/>
</dbReference>
<dbReference type="InterPro" id="IPR000727">
    <property type="entry name" value="T_SNARE_dom"/>
</dbReference>
<keyword evidence="7 9" id="KW-0175">Coiled coil</keyword>
<dbReference type="OMA" id="MEYEAND"/>
<dbReference type="GO" id="GO:0042147">
    <property type="term" value="P:retrograde transport, endosome to Golgi"/>
    <property type="evidence" value="ECO:0007669"/>
    <property type="project" value="TreeGrafter"/>
</dbReference>
<feature type="transmembrane region" description="Helical" evidence="10">
    <location>
        <begin position="205"/>
        <end position="223"/>
    </location>
</feature>
<gene>
    <name evidence="12" type="primary">NDAI0I00660</name>
    <name evidence="12" type="ordered locus">NDAI_0I00660</name>
</gene>
<keyword evidence="6 10" id="KW-1133">Transmembrane helix</keyword>
<keyword evidence="5" id="KW-0653">Protein transport</keyword>